<dbReference type="PRINTS" id="PR01652">
    <property type="entry name" value="SHAPEPROTEIN"/>
</dbReference>
<dbReference type="PANTHER" id="PTHR42749">
    <property type="entry name" value="CELL SHAPE-DETERMINING PROTEIN MREB"/>
    <property type="match status" value="1"/>
</dbReference>
<dbReference type="Gene3D" id="3.90.640.10">
    <property type="entry name" value="Actin, Chain A, domain 4"/>
    <property type="match status" value="1"/>
</dbReference>
<dbReference type="SUPFAM" id="SSF53067">
    <property type="entry name" value="Actin-like ATPase domain"/>
    <property type="match status" value="2"/>
</dbReference>
<dbReference type="Gene3D" id="3.30.420.40">
    <property type="match status" value="2"/>
</dbReference>
<organism evidence="1 2">
    <name type="scientific">Streptacidiphilus alkalitolerans</name>
    <dbReference type="NCBI Taxonomy" id="3342712"/>
    <lineage>
        <taxon>Bacteria</taxon>
        <taxon>Bacillati</taxon>
        <taxon>Actinomycetota</taxon>
        <taxon>Actinomycetes</taxon>
        <taxon>Kitasatosporales</taxon>
        <taxon>Streptomycetaceae</taxon>
        <taxon>Streptacidiphilus</taxon>
    </lineage>
</organism>
<reference evidence="1 2" key="1">
    <citation type="submission" date="2024-09" db="EMBL/GenBank/DDBJ databases">
        <authorList>
            <person name="Lee S.D."/>
        </authorList>
    </citation>
    <scope>NUCLEOTIDE SEQUENCE [LARGE SCALE GENOMIC DNA]</scope>
    <source>
        <strain evidence="1 2">N1-1</strain>
    </source>
</reference>
<accession>A0ABV6VCB9</accession>
<sequence length="350" mass="36193">MAQFRSCAAIDLGAASLRLRLGADVPVAETVARAVLDEDGTVFAMGDDALVMEGRTWGAMQLCRPTAGGTVADHTVTLLMLRSMLRDAGRGRYSFGGRMGVCISAAVTDLGTAALRQLCRDAGFTDVRLVPQALAAAVGAGIPVDTPYASVIVDLGAEHTSAALLVCGRVIASRSTRFGGDALDALVARYLREEYQLVVSAGAAQQVKTALSVAGAGDSVPVRGQNAATGRPRGLSLPVEELRQLLLPRAVAAVCDQVTAVLAGCPVEMSADIFERGLVLTGGAAKLHGLEEAIRIEADLPVHVADDCEHAAVLGAQRLMADNWAGLDRSAFRATTLSGAELEPEPAAAP</sequence>
<name>A0ABV6VCB9_9ACTN</name>
<dbReference type="EMBL" id="JBHEZX010000007">
    <property type="protein sequence ID" value="MFC1411370.1"/>
    <property type="molecule type" value="Genomic_DNA"/>
</dbReference>
<protein>
    <submittedName>
        <fullName evidence="1">Rod shape-determining protein</fullName>
    </submittedName>
</protein>
<dbReference type="InterPro" id="IPR043129">
    <property type="entry name" value="ATPase_NBD"/>
</dbReference>
<dbReference type="InterPro" id="IPR056546">
    <property type="entry name" value="MreB_MamK-like"/>
</dbReference>
<proteinExistence type="predicted"/>
<evidence type="ECO:0000313" key="2">
    <source>
        <dbReference type="Proteomes" id="UP001592582"/>
    </source>
</evidence>
<gene>
    <name evidence="1" type="ORF">ACEZDG_19070</name>
</gene>
<dbReference type="InterPro" id="IPR004753">
    <property type="entry name" value="MreB"/>
</dbReference>
<comment type="caution">
    <text evidence="1">The sequence shown here is derived from an EMBL/GenBank/DDBJ whole genome shotgun (WGS) entry which is preliminary data.</text>
</comment>
<keyword evidence="2" id="KW-1185">Reference proteome</keyword>
<evidence type="ECO:0000313" key="1">
    <source>
        <dbReference type="EMBL" id="MFC1411370.1"/>
    </source>
</evidence>
<dbReference type="Pfam" id="PF06723">
    <property type="entry name" value="MreB_Mbl"/>
    <property type="match status" value="1"/>
</dbReference>
<dbReference type="Proteomes" id="UP001592582">
    <property type="component" value="Unassembled WGS sequence"/>
</dbReference>
<dbReference type="PANTHER" id="PTHR42749:SF1">
    <property type="entry name" value="CELL SHAPE-DETERMINING PROTEIN MREB"/>
    <property type="match status" value="1"/>
</dbReference>